<feature type="binding site" evidence="15">
    <location>
        <position position="193"/>
    </location>
    <ligand>
        <name>substrate</name>
    </ligand>
</feature>
<evidence type="ECO:0000313" key="18">
    <source>
        <dbReference type="EMBL" id="QOZ73326.1"/>
    </source>
</evidence>
<comment type="catalytic activity">
    <reaction evidence="1">
        <text>Acts on substrates that are at least partially unfolded. The cleavage site P1 residue is normally between a pair of hydrophobic residues, such as Val-|-Val.</text>
        <dbReference type="EC" id="3.4.21.107"/>
    </reaction>
</comment>
<dbReference type="InterPro" id="IPR036034">
    <property type="entry name" value="PDZ_sf"/>
</dbReference>
<evidence type="ECO:0000256" key="9">
    <source>
        <dbReference type="ARBA" id="ARBA00022764"/>
    </source>
</evidence>
<evidence type="ECO:0000256" key="5">
    <source>
        <dbReference type="ARBA" id="ARBA00013958"/>
    </source>
</evidence>
<dbReference type="SUPFAM" id="SSF50156">
    <property type="entry name" value="PDZ domain-like"/>
    <property type="match status" value="2"/>
</dbReference>
<dbReference type="EC" id="3.4.21.107" evidence="4"/>
<dbReference type="InterPro" id="IPR009003">
    <property type="entry name" value="Peptidase_S1_PA"/>
</dbReference>
<reference evidence="18 19" key="1">
    <citation type="submission" date="2018-06" db="EMBL/GenBank/DDBJ databases">
        <title>Comparative genomics of Bradyrhizobium nodulating Arachidis hypogaea.</title>
        <authorList>
            <person name="Li Y."/>
        </authorList>
    </citation>
    <scope>NUCLEOTIDE SEQUENCE [LARGE SCALE GENOMIC DNA]</scope>
    <source>
        <strain evidence="18 19">CCBAU 051107</strain>
    </source>
</reference>
<comment type="similarity">
    <text evidence="3">Belongs to the peptidase S1C family.</text>
</comment>
<keyword evidence="8" id="KW-0677">Repeat</keyword>
<keyword evidence="9" id="KW-0574">Periplasm</keyword>
<evidence type="ECO:0000256" key="8">
    <source>
        <dbReference type="ARBA" id="ARBA00022737"/>
    </source>
</evidence>
<dbReference type="PANTHER" id="PTHR22939:SF130">
    <property type="entry name" value="PERIPLASMIC SERINE ENDOPROTEASE DEGP-LIKE-RELATED"/>
    <property type="match status" value="1"/>
</dbReference>
<evidence type="ECO:0000256" key="13">
    <source>
        <dbReference type="ARBA" id="ARBA00032850"/>
    </source>
</evidence>
<evidence type="ECO:0000256" key="16">
    <source>
        <dbReference type="SAM" id="MobiDB-lite"/>
    </source>
</evidence>
<dbReference type="Pfam" id="PF13180">
    <property type="entry name" value="PDZ_2"/>
    <property type="match status" value="1"/>
</dbReference>
<comment type="subcellular location">
    <subcellularLocation>
        <location evidence="2">Periplasm</location>
    </subcellularLocation>
</comment>
<dbReference type="Proteomes" id="UP000594015">
    <property type="component" value="Chromosome"/>
</dbReference>
<dbReference type="InterPro" id="IPR001940">
    <property type="entry name" value="Peptidase_S1C"/>
</dbReference>
<dbReference type="PROSITE" id="PS50106">
    <property type="entry name" value="PDZ"/>
    <property type="match status" value="2"/>
</dbReference>
<keyword evidence="10" id="KW-0378">Hydrolase</keyword>
<feature type="active site" description="Charge relay system" evidence="14">
    <location>
        <position position="163"/>
    </location>
</feature>
<evidence type="ECO:0000256" key="4">
    <source>
        <dbReference type="ARBA" id="ARBA00013035"/>
    </source>
</evidence>
<evidence type="ECO:0000256" key="12">
    <source>
        <dbReference type="ARBA" id="ARBA00023016"/>
    </source>
</evidence>
<evidence type="ECO:0000256" key="2">
    <source>
        <dbReference type="ARBA" id="ARBA00004418"/>
    </source>
</evidence>
<dbReference type="Gene3D" id="2.40.10.120">
    <property type="match status" value="1"/>
</dbReference>
<keyword evidence="6" id="KW-0645">Protease</keyword>
<dbReference type="GO" id="GO:0042597">
    <property type="term" value="C:periplasmic space"/>
    <property type="evidence" value="ECO:0007669"/>
    <property type="project" value="UniProtKB-SubCell"/>
</dbReference>
<organism evidence="18 19">
    <name type="scientific">Bradyrhizobium arachidis</name>
    <dbReference type="NCBI Taxonomy" id="858423"/>
    <lineage>
        <taxon>Bacteria</taxon>
        <taxon>Pseudomonadati</taxon>
        <taxon>Pseudomonadota</taxon>
        <taxon>Alphaproteobacteria</taxon>
        <taxon>Hyphomicrobiales</taxon>
        <taxon>Nitrobacteraceae</taxon>
        <taxon>Bradyrhizobium</taxon>
    </lineage>
</organism>
<evidence type="ECO:0000256" key="1">
    <source>
        <dbReference type="ARBA" id="ARBA00001772"/>
    </source>
</evidence>
<sequence>MLGSRRLTQHGHFDMNDRVNSDTPRKILKPRRLALLGTVAALGVAVLAASPVSSQFGVNSFVAPAQAAEGAATPQGFGDLVAKVKPAVISVRVKIDQDNDKSAMMQQNRMDSDEDSPFDQFSRQFGFRGPGMNGMPRQRHQVITGEGSGFFISADGYAVTNNHVVDHAESVQVTMDDGTVYTAKVVGTDPKTDLALIKVDGKKDFPFVKFSDQKPRIGDWVVAVGNPFGLGGTVTAGIVSASGRDIGNGPYDDFIQIDAPINKGNSGGPAFDMSGNVIGVNTAIFSPSGGSVGIGFDIPASTAKLVVAQLKDKGAVTRGWLGVQVQPVTSDIADSLGLKEARGAIVDNPQDGSPAAKAGIEAGDVITAVNGTAIKDSRDLARTIATLAPGTSVKLDVFHKGAAKTVTLALGELPNERQAQGKTGEDKVQPDAGTPRLGLSLAPAGEVQGAGQKGVVVTEVDPQGPAAQRGIQTGDVILNVGGKAVANVGDVRSELAQAKSSGKRSVLLQVKSAEATRFVAVPLA</sequence>
<keyword evidence="11" id="KW-0720">Serine protease</keyword>
<dbReference type="NCBIfam" id="TIGR02037">
    <property type="entry name" value="degP_htrA_DO"/>
    <property type="match status" value="1"/>
</dbReference>
<dbReference type="Pfam" id="PF00595">
    <property type="entry name" value="PDZ"/>
    <property type="match status" value="1"/>
</dbReference>
<dbReference type="SMART" id="SM00228">
    <property type="entry name" value="PDZ"/>
    <property type="match status" value="2"/>
</dbReference>
<evidence type="ECO:0000256" key="14">
    <source>
        <dbReference type="PIRSR" id="PIRSR611782-1"/>
    </source>
</evidence>
<evidence type="ECO:0000313" key="19">
    <source>
        <dbReference type="Proteomes" id="UP000594015"/>
    </source>
</evidence>
<evidence type="ECO:0000256" key="10">
    <source>
        <dbReference type="ARBA" id="ARBA00022801"/>
    </source>
</evidence>
<dbReference type="Pfam" id="PF13365">
    <property type="entry name" value="Trypsin_2"/>
    <property type="match status" value="1"/>
</dbReference>
<gene>
    <name evidence="18" type="ORF">WN72_13435</name>
</gene>
<dbReference type="InterPro" id="IPR001478">
    <property type="entry name" value="PDZ"/>
</dbReference>
<dbReference type="CDD" id="cd10839">
    <property type="entry name" value="cpPDZ1_DegP-like"/>
    <property type="match status" value="1"/>
</dbReference>
<dbReference type="SUPFAM" id="SSF50494">
    <property type="entry name" value="Trypsin-like serine proteases"/>
    <property type="match status" value="1"/>
</dbReference>
<dbReference type="InterPro" id="IPR011782">
    <property type="entry name" value="Pept_S1C_Do"/>
</dbReference>
<dbReference type="FunFam" id="2.40.10.120:FF:000007">
    <property type="entry name" value="Periplasmic serine endoprotease DegP-like"/>
    <property type="match status" value="1"/>
</dbReference>
<feature type="domain" description="PDZ" evidence="17">
    <location>
        <begin position="425"/>
        <end position="488"/>
    </location>
</feature>
<dbReference type="PANTHER" id="PTHR22939">
    <property type="entry name" value="SERINE PROTEASE FAMILY S1C HTRA-RELATED"/>
    <property type="match status" value="1"/>
</dbReference>
<dbReference type="AlphaFoldDB" id="A0AAE7NXX9"/>
<feature type="active site" description="Charge relay system" evidence="14">
    <location>
        <position position="266"/>
    </location>
</feature>
<protein>
    <recommendedName>
        <fullName evidence="5">Probable periplasmic serine endoprotease DegP-like</fullName>
        <ecNumber evidence="4">3.4.21.107</ecNumber>
    </recommendedName>
    <alternativeName>
        <fullName evidence="13">Protease Do</fullName>
    </alternativeName>
</protein>
<proteinExistence type="inferred from homology"/>
<accession>A0AAE7NXX9</accession>
<keyword evidence="7" id="KW-0732">Signal</keyword>
<evidence type="ECO:0000256" key="7">
    <source>
        <dbReference type="ARBA" id="ARBA00022729"/>
    </source>
</evidence>
<dbReference type="EMBL" id="CP030050">
    <property type="protein sequence ID" value="QOZ73326.1"/>
    <property type="molecule type" value="Genomic_DNA"/>
</dbReference>
<dbReference type="Gene3D" id="2.30.42.10">
    <property type="match status" value="2"/>
</dbReference>
<dbReference type="KEGG" id="barh:WN72_13435"/>
<feature type="binding site" evidence="15">
    <location>
        <position position="163"/>
    </location>
    <ligand>
        <name>substrate</name>
    </ligand>
</feature>
<evidence type="ECO:0000259" key="17">
    <source>
        <dbReference type="PROSITE" id="PS50106"/>
    </source>
</evidence>
<evidence type="ECO:0000256" key="6">
    <source>
        <dbReference type="ARBA" id="ARBA00022670"/>
    </source>
</evidence>
<dbReference type="GO" id="GO:0006515">
    <property type="term" value="P:protein quality control for misfolded or incompletely synthesized proteins"/>
    <property type="evidence" value="ECO:0007669"/>
    <property type="project" value="TreeGrafter"/>
</dbReference>
<feature type="domain" description="PDZ" evidence="17">
    <location>
        <begin position="305"/>
        <end position="376"/>
    </location>
</feature>
<feature type="active site" description="Charge relay system" evidence="14">
    <location>
        <position position="193"/>
    </location>
</feature>
<name>A0AAE7NXX9_9BRAD</name>
<feature type="binding site" evidence="15">
    <location>
        <begin position="264"/>
        <end position="266"/>
    </location>
    <ligand>
        <name>substrate</name>
    </ligand>
</feature>
<dbReference type="PRINTS" id="PR00834">
    <property type="entry name" value="PROTEASES2C"/>
</dbReference>
<keyword evidence="12" id="KW-0346">Stress response</keyword>
<feature type="region of interest" description="Disordered" evidence="16">
    <location>
        <begin position="413"/>
        <end position="433"/>
    </location>
</feature>
<evidence type="ECO:0000256" key="11">
    <source>
        <dbReference type="ARBA" id="ARBA00022825"/>
    </source>
</evidence>
<dbReference type="GO" id="GO:0004252">
    <property type="term" value="F:serine-type endopeptidase activity"/>
    <property type="evidence" value="ECO:0007669"/>
    <property type="project" value="InterPro"/>
</dbReference>
<dbReference type="FunFam" id="2.30.42.10:FF:000037">
    <property type="entry name" value="Periplasmic serine endoprotease DegP-like"/>
    <property type="match status" value="1"/>
</dbReference>
<evidence type="ECO:0000256" key="15">
    <source>
        <dbReference type="PIRSR" id="PIRSR611782-2"/>
    </source>
</evidence>
<evidence type="ECO:0000256" key="3">
    <source>
        <dbReference type="ARBA" id="ARBA00010541"/>
    </source>
</evidence>